<accession>A0A845Q7Y5</accession>
<evidence type="ECO:0000313" key="2">
    <source>
        <dbReference type="Proteomes" id="UP000470384"/>
    </source>
</evidence>
<protein>
    <submittedName>
        <fullName evidence="1">Phage tail protein</fullName>
    </submittedName>
</protein>
<dbReference type="AlphaFoldDB" id="A0A845Q7Y5"/>
<gene>
    <name evidence="1" type="ORF">GTQ45_01975</name>
</gene>
<dbReference type="Pfam" id="PF17212">
    <property type="entry name" value="Tube"/>
    <property type="match status" value="1"/>
</dbReference>
<comment type="caution">
    <text evidence="1">The sequence shown here is derived from an EMBL/GenBank/DDBJ whole genome shotgun (WGS) entry which is preliminary data.</text>
</comment>
<sequence length="194" mass="21631">MTTLTTKLDAINLMLSIIGEAPVNSVDDTGIVDAALAKQVFDETNREVQSHGWHWNTDRGYSLAATNDGEVLLPSNTLRVDAVDTTLDVVQRGNRLWDRVNHTYDIGRAVLVDIVRLLDFEEIPETARAYIAVRSGRKFQDRVVGSEVLSGFNKADEQRAWVILQNHEAANADYNMRVSVPVRSVLSRRAHGGF</sequence>
<dbReference type="InterPro" id="IPR033767">
    <property type="entry name" value="Tail_Gp11"/>
</dbReference>
<name>A0A845Q7Y5_9HYPH</name>
<proteinExistence type="predicted"/>
<reference evidence="1 2" key="1">
    <citation type="journal article" date="2016" name="Int. J. Syst. Evol. Microbiol.">
        <title>Pyruvatibacter mobilis gen. nov., sp. nov., a marine bacterium from the culture broth of Picochlorum sp. 122.</title>
        <authorList>
            <person name="Wang G."/>
            <person name="Tang M."/>
            <person name="Wu H."/>
            <person name="Dai S."/>
            <person name="Li T."/>
            <person name="Chen C."/>
            <person name="He H."/>
            <person name="Fan J."/>
            <person name="Xiang W."/>
            <person name="Li X."/>
        </authorList>
    </citation>
    <scope>NUCLEOTIDE SEQUENCE [LARGE SCALE GENOMIC DNA]</scope>
    <source>
        <strain evidence="1 2">GYP-11</strain>
    </source>
</reference>
<keyword evidence="2" id="KW-1185">Reference proteome</keyword>
<organism evidence="1 2">
    <name type="scientific">Pyruvatibacter mobilis</name>
    <dbReference type="NCBI Taxonomy" id="1712261"/>
    <lineage>
        <taxon>Bacteria</taxon>
        <taxon>Pseudomonadati</taxon>
        <taxon>Pseudomonadota</taxon>
        <taxon>Alphaproteobacteria</taxon>
        <taxon>Hyphomicrobiales</taxon>
        <taxon>Parvibaculaceae</taxon>
        <taxon>Pyruvatibacter</taxon>
    </lineage>
</organism>
<evidence type="ECO:0000313" key="1">
    <source>
        <dbReference type="EMBL" id="NBG94499.1"/>
    </source>
</evidence>
<dbReference type="Proteomes" id="UP000470384">
    <property type="component" value="Unassembled WGS sequence"/>
</dbReference>
<dbReference type="OrthoDB" id="6875093at2"/>
<dbReference type="RefSeq" id="WP_160586588.1">
    <property type="nucleotide sequence ID" value="NZ_BMHN01000001.1"/>
</dbReference>
<dbReference type="GeneID" id="300653478"/>
<dbReference type="EMBL" id="WXYQ01000001">
    <property type="protein sequence ID" value="NBG94499.1"/>
    <property type="molecule type" value="Genomic_DNA"/>
</dbReference>